<dbReference type="RefSeq" id="WP_034833470.1">
    <property type="nucleotide sequence ID" value="NZ_JOKH01000001.1"/>
</dbReference>
<sequence length="389" mass="43505">MDVTSKPLSVHSNMPEQGSVHVKSTSTGQNTVTQASTVATTGLKTGVAGAAFEDPFQQQRKHLEIFAREVNLPSQKMQRLGQGSWGTVYKVTTQAGSESALKVNRAPGLEAELRVDPNRAEVLALGLPPHPNVMKVESFMIGHRKTHDYKVISDPSQLRTLNLEDYFIAGVRTEVAKGESLYRLGYCITAHCVERVFYQLAEALSHLHSYQCAHRDISVLNIVVNPETYELKLIDMGSAKTTLQRSESYVGASQLLESEGYSPLFKPKPHNAMALDLWEMGCVMFFCLTKRPIENFNSRTRCLDAPRSLKEGEENRPMYPSHNAKNFAELSDQDKKAIIFSYMNREMRGYLDPVCLELVAGLLRFDPSKRPSAATVKSRLESRRIGQTH</sequence>
<dbReference type="PROSITE" id="PS50011">
    <property type="entry name" value="PROTEIN_KINASE_DOM"/>
    <property type="match status" value="1"/>
</dbReference>
<dbReference type="Pfam" id="PF00069">
    <property type="entry name" value="Pkinase"/>
    <property type="match status" value="1"/>
</dbReference>
<dbReference type="PROSITE" id="PS00107">
    <property type="entry name" value="PROTEIN_KINASE_ATP"/>
    <property type="match status" value="1"/>
</dbReference>
<dbReference type="PANTHER" id="PTHR44167">
    <property type="entry name" value="OVARIAN-SPECIFIC SERINE/THREONINE-PROTEIN KINASE LOK-RELATED"/>
    <property type="match status" value="1"/>
</dbReference>
<evidence type="ECO:0000256" key="1">
    <source>
        <dbReference type="PROSITE-ProRule" id="PRU10141"/>
    </source>
</evidence>
<keyword evidence="5" id="KW-1185">Reference proteome</keyword>
<reference evidence="4 5" key="1">
    <citation type="submission" date="2014-06" db="EMBL/GenBank/DDBJ databases">
        <title>Whole Genome Sequences of Three Symbiotic Endozoicomonas Bacteria.</title>
        <authorList>
            <person name="Neave M.J."/>
            <person name="Apprill A."/>
            <person name="Voolstra C.R."/>
        </authorList>
    </citation>
    <scope>NUCLEOTIDE SEQUENCE [LARGE SCALE GENOMIC DNA]</scope>
    <source>
        <strain evidence="4 5">DSM 25634</strain>
    </source>
</reference>
<dbReference type="Proteomes" id="UP000028073">
    <property type="component" value="Unassembled WGS sequence"/>
</dbReference>
<dbReference type="GO" id="GO:0005524">
    <property type="term" value="F:ATP binding"/>
    <property type="evidence" value="ECO:0007669"/>
    <property type="project" value="UniProtKB-UniRule"/>
</dbReference>
<keyword evidence="1" id="KW-0547">Nucleotide-binding</keyword>
<dbReference type="eggNOG" id="COG0515">
    <property type="taxonomic scope" value="Bacteria"/>
</dbReference>
<dbReference type="STRING" id="1137799.GZ78_06595"/>
<feature type="domain" description="Protein kinase" evidence="3">
    <location>
        <begin position="74"/>
        <end position="389"/>
    </location>
</feature>
<dbReference type="InterPro" id="IPR000719">
    <property type="entry name" value="Prot_kinase_dom"/>
</dbReference>
<dbReference type="AlphaFoldDB" id="A0A081NM97"/>
<dbReference type="EMBL" id="JOKH01000001">
    <property type="protein sequence ID" value="KEQ19570.1"/>
    <property type="molecule type" value="Genomic_DNA"/>
</dbReference>
<feature type="region of interest" description="Disordered" evidence="2">
    <location>
        <begin position="1"/>
        <end position="31"/>
    </location>
</feature>
<dbReference type="InterPro" id="IPR011009">
    <property type="entry name" value="Kinase-like_dom_sf"/>
</dbReference>
<evidence type="ECO:0000256" key="2">
    <source>
        <dbReference type="SAM" id="MobiDB-lite"/>
    </source>
</evidence>
<feature type="binding site" evidence="1">
    <location>
        <position position="102"/>
    </location>
    <ligand>
        <name>ATP</name>
        <dbReference type="ChEBI" id="CHEBI:30616"/>
    </ligand>
</feature>
<gene>
    <name evidence="4" type="ORF">GZ78_06595</name>
</gene>
<evidence type="ECO:0000259" key="3">
    <source>
        <dbReference type="PROSITE" id="PS50011"/>
    </source>
</evidence>
<dbReference type="SUPFAM" id="SSF56112">
    <property type="entry name" value="Protein kinase-like (PK-like)"/>
    <property type="match status" value="1"/>
</dbReference>
<organism evidence="4 5">
    <name type="scientific">Endozoicomonas numazuensis</name>
    <dbReference type="NCBI Taxonomy" id="1137799"/>
    <lineage>
        <taxon>Bacteria</taxon>
        <taxon>Pseudomonadati</taxon>
        <taxon>Pseudomonadota</taxon>
        <taxon>Gammaproteobacteria</taxon>
        <taxon>Oceanospirillales</taxon>
        <taxon>Endozoicomonadaceae</taxon>
        <taxon>Endozoicomonas</taxon>
    </lineage>
</organism>
<proteinExistence type="predicted"/>
<dbReference type="Gene3D" id="1.10.510.10">
    <property type="entry name" value="Transferase(Phosphotransferase) domain 1"/>
    <property type="match status" value="1"/>
</dbReference>
<comment type="caution">
    <text evidence="4">The sequence shown here is derived from an EMBL/GenBank/DDBJ whole genome shotgun (WGS) entry which is preliminary data.</text>
</comment>
<accession>A0A081NM97</accession>
<evidence type="ECO:0000313" key="4">
    <source>
        <dbReference type="EMBL" id="KEQ19570.1"/>
    </source>
</evidence>
<protein>
    <recommendedName>
        <fullName evidence="3">Protein kinase domain-containing protein</fullName>
    </recommendedName>
</protein>
<dbReference type="OrthoDB" id="9786339at2"/>
<keyword evidence="1" id="KW-0067">ATP-binding</keyword>
<dbReference type="GO" id="GO:0005737">
    <property type="term" value="C:cytoplasm"/>
    <property type="evidence" value="ECO:0007669"/>
    <property type="project" value="TreeGrafter"/>
</dbReference>
<dbReference type="SMART" id="SM00220">
    <property type="entry name" value="S_TKc"/>
    <property type="match status" value="1"/>
</dbReference>
<name>A0A081NM97_9GAMM</name>
<dbReference type="GO" id="GO:0004674">
    <property type="term" value="F:protein serine/threonine kinase activity"/>
    <property type="evidence" value="ECO:0007669"/>
    <property type="project" value="TreeGrafter"/>
</dbReference>
<dbReference type="PANTHER" id="PTHR44167:SF24">
    <property type="entry name" value="SERINE_THREONINE-PROTEIN KINASE CHK2"/>
    <property type="match status" value="1"/>
</dbReference>
<dbReference type="InterPro" id="IPR017441">
    <property type="entry name" value="Protein_kinase_ATP_BS"/>
</dbReference>
<evidence type="ECO:0000313" key="5">
    <source>
        <dbReference type="Proteomes" id="UP000028073"/>
    </source>
</evidence>